<dbReference type="EMBL" id="FOGQ01000021">
    <property type="protein sequence ID" value="SES32550.1"/>
    <property type="molecule type" value="Genomic_DNA"/>
</dbReference>
<evidence type="ECO:0000313" key="2">
    <source>
        <dbReference type="Proteomes" id="UP000198929"/>
    </source>
</evidence>
<evidence type="ECO:0000313" key="1">
    <source>
        <dbReference type="EMBL" id="SES32550.1"/>
    </source>
</evidence>
<dbReference type="Proteomes" id="UP000198929">
    <property type="component" value="Unassembled WGS sequence"/>
</dbReference>
<protein>
    <recommendedName>
        <fullName evidence="3">MinD-like ATPase involved in chromosome partitioning or flagellar assembly</fullName>
    </recommendedName>
</protein>
<name>A0A1H9WF67_9CORY</name>
<accession>A0A1H9WF67</accession>
<dbReference type="STRING" id="1121357.SAMN05661109_02702"/>
<dbReference type="AlphaFoldDB" id="A0A1H9WF67"/>
<evidence type="ECO:0008006" key="3">
    <source>
        <dbReference type="Google" id="ProtNLM"/>
    </source>
</evidence>
<dbReference type="RefSeq" id="WP_143063491.1">
    <property type="nucleotide sequence ID" value="NZ_CP047199.1"/>
</dbReference>
<sequence>MSFLTQSRGLRHLFWSNAVAHAQRKPPVETDRPISVAVAALNKRILTSPVSATIGMVMNAVAEQPVALVDGDGVNRPLHSMLGSRGEADLVGLVQSPTESLRREHIERFVDSTGAVPLLTTWSGSPGTILPEVLDAAVTRLSHRWPAVVIDLPFTCPSETLSAGTALAKHVVLVTDKHHEGHEWLYRDGHQLSEAAQNKRVTVVMYGATADTELPPDTCALPVVNMNTQAREKITLPIDPESLSLYHKLLSHLYPAE</sequence>
<dbReference type="InterPro" id="IPR027417">
    <property type="entry name" value="P-loop_NTPase"/>
</dbReference>
<dbReference type="SUPFAM" id="SSF52540">
    <property type="entry name" value="P-loop containing nucleoside triphosphate hydrolases"/>
    <property type="match status" value="1"/>
</dbReference>
<reference evidence="2" key="1">
    <citation type="submission" date="2016-10" db="EMBL/GenBank/DDBJ databases">
        <authorList>
            <person name="Varghese N."/>
            <person name="Submissions S."/>
        </authorList>
    </citation>
    <scope>NUCLEOTIDE SEQUENCE [LARGE SCALE GENOMIC DNA]</scope>
    <source>
        <strain evidence="2">DSM 20524</strain>
    </source>
</reference>
<proteinExistence type="predicted"/>
<keyword evidence="2" id="KW-1185">Reference proteome</keyword>
<gene>
    <name evidence="1" type="ORF">SAMN05661109_02702</name>
</gene>
<organism evidence="1 2">
    <name type="scientific">Corynebacterium cystitidis DSM 20524</name>
    <dbReference type="NCBI Taxonomy" id="1121357"/>
    <lineage>
        <taxon>Bacteria</taxon>
        <taxon>Bacillati</taxon>
        <taxon>Actinomycetota</taxon>
        <taxon>Actinomycetes</taxon>
        <taxon>Mycobacteriales</taxon>
        <taxon>Corynebacteriaceae</taxon>
        <taxon>Corynebacterium</taxon>
    </lineage>
</organism>
<dbReference type="Gene3D" id="3.40.50.300">
    <property type="entry name" value="P-loop containing nucleotide triphosphate hydrolases"/>
    <property type="match status" value="1"/>
</dbReference>